<evidence type="ECO:0000313" key="3">
    <source>
        <dbReference type="Proteomes" id="UP000663981"/>
    </source>
</evidence>
<comment type="caution">
    <text evidence="2">The sequence shown here is derived from an EMBL/GenBank/DDBJ whole genome shotgun (WGS) entry which is preliminary data.</text>
</comment>
<keyword evidence="3" id="KW-1185">Reference proteome</keyword>
<dbReference type="RefSeq" id="WP_207980760.1">
    <property type="nucleotide sequence ID" value="NZ_JAGDEL010000017.1"/>
</dbReference>
<gene>
    <name evidence="2" type="ORF">I7822_19530</name>
</gene>
<protein>
    <submittedName>
        <fullName evidence="2">Uncharacterized protein</fullName>
    </submittedName>
</protein>
<accession>A0ABS3N6A2</accession>
<dbReference type="EMBL" id="JAGDEL010000017">
    <property type="protein sequence ID" value="MBO1513816.1"/>
    <property type="molecule type" value="Genomic_DNA"/>
</dbReference>
<feature type="compositionally biased region" description="Basic and acidic residues" evidence="1">
    <location>
        <begin position="10"/>
        <end position="30"/>
    </location>
</feature>
<reference evidence="2 3" key="1">
    <citation type="submission" date="2021-03" db="EMBL/GenBank/DDBJ databases">
        <title>Whole genome sequence of Metabacillus bambusae BG109.</title>
        <authorList>
            <person name="Jeong J.W."/>
        </authorList>
    </citation>
    <scope>NUCLEOTIDE SEQUENCE [LARGE SCALE GENOMIC DNA]</scope>
    <source>
        <strain evidence="2 3">BG109</strain>
    </source>
</reference>
<proteinExistence type="predicted"/>
<sequence length="54" mass="6014">MARGKHFNHKERGHDPTIPKHGQEVPDKETEHLAYAIEPVASEGQGPVSIKTEK</sequence>
<feature type="region of interest" description="Disordered" evidence="1">
    <location>
        <begin position="1"/>
        <end position="30"/>
    </location>
</feature>
<evidence type="ECO:0000313" key="2">
    <source>
        <dbReference type="EMBL" id="MBO1513816.1"/>
    </source>
</evidence>
<organism evidence="2 3">
    <name type="scientific">Metabacillus bambusae</name>
    <dbReference type="NCBI Taxonomy" id="2795218"/>
    <lineage>
        <taxon>Bacteria</taxon>
        <taxon>Bacillati</taxon>
        <taxon>Bacillota</taxon>
        <taxon>Bacilli</taxon>
        <taxon>Bacillales</taxon>
        <taxon>Bacillaceae</taxon>
        <taxon>Metabacillus</taxon>
    </lineage>
</organism>
<name>A0ABS3N6A2_9BACI</name>
<dbReference type="Proteomes" id="UP000663981">
    <property type="component" value="Unassembled WGS sequence"/>
</dbReference>
<evidence type="ECO:0000256" key="1">
    <source>
        <dbReference type="SAM" id="MobiDB-lite"/>
    </source>
</evidence>